<dbReference type="Proteomes" id="UP001064489">
    <property type="component" value="Chromosome 2"/>
</dbReference>
<dbReference type="Pfam" id="PF09331">
    <property type="entry name" value="DUF1985"/>
    <property type="match status" value="1"/>
</dbReference>
<reference evidence="3" key="2">
    <citation type="submission" date="2023-02" db="EMBL/GenBank/DDBJ databases">
        <authorList>
            <person name="Swenson N.G."/>
            <person name="Wegrzyn J.L."/>
            <person name="Mcevoy S.L."/>
        </authorList>
    </citation>
    <scope>NUCLEOTIDE SEQUENCE</scope>
    <source>
        <strain evidence="3">91603</strain>
        <tissue evidence="3">Leaf</tissue>
    </source>
</reference>
<proteinExistence type="predicted"/>
<evidence type="ECO:0000259" key="2">
    <source>
        <dbReference type="Pfam" id="PF09331"/>
    </source>
</evidence>
<feature type="domain" description="DUF1985" evidence="2">
    <location>
        <begin position="66"/>
        <end position="174"/>
    </location>
</feature>
<organism evidence="3 4">
    <name type="scientific">Acer negundo</name>
    <name type="common">Box elder</name>
    <dbReference type="NCBI Taxonomy" id="4023"/>
    <lineage>
        <taxon>Eukaryota</taxon>
        <taxon>Viridiplantae</taxon>
        <taxon>Streptophyta</taxon>
        <taxon>Embryophyta</taxon>
        <taxon>Tracheophyta</taxon>
        <taxon>Spermatophyta</taxon>
        <taxon>Magnoliopsida</taxon>
        <taxon>eudicotyledons</taxon>
        <taxon>Gunneridae</taxon>
        <taxon>Pentapetalae</taxon>
        <taxon>rosids</taxon>
        <taxon>malvids</taxon>
        <taxon>Sapindales</taxon>
        <taxon>Sapindaceae</taxon>
        <taxon>Hippocastanoideae</taxon>
        <taxon>Acereae</taxon>
        <taxon>Acer</taxon>
    </lineage>
</organism>
<dbReference type="PANTHER" id="PTHR48449">
    <property type="entry name" value="DUF1985 DOMAIN-CONTAINING PROTEIN"/>
    <property type="match status" value="1"/>
</dbReference>
<evidence type="ECO:0000313" key="3">
    <source>
        <dbReference type="EMBL" id="KAI9159921.1"/>
    </source>
</evidence>
<keyword evidence="4" id="KW-1185">Reference proteome</keyword>
<dbReference type="InterPro" id="IPR015410">
    <property type="entry name" value="DUF1985"/>
</dbReference>
<dbReference type="EMBL" id="JAJSOW010000106">
    <property type="protein sequence ID" value="KAI9159921.1"/>
    <property type="molecule type" value="Genomic_DNA"/>
</dbReference>
<reference evidence="3" key="1">
    <citation type="journal article" date="2022" name="Plant J.">
        <title>Strategies of tolerance reflected in two North American maple genomes.</title>
        <authorList>
            <person name="McEvoy S.L."/>
            <person name="Sezen U.U."/>
            <person name="Trouern-Trend A."/>
            <person name="McMahon S.M."/>
            <person name="Schaberg P.G."/>
            <person name="Yang J."/>
            <person name="Wegrzyn J.L."/>
            <person name="Swenson N.G."/>
        </authorList>
    </citation>
    <scope>NUCLEOTIDE SEQUENCE</scope>
    <source>
        <strain evidence="3">91603</strain>
    </source>
</reference>
<feature type="region of interest" description="Disordered" evidence="1">
    <location>
        <begin position="1"/>
        <end position="26"/>
    </location>
</feature>
<dbReference type="PANTHER" id="PTHR48449:SF1">
    <property type="entry name" value="DUF1985 DOMAIN-CONTAINING PROTEIN"/>
    <property type="match status" value="1"/>
</dbReference>
<sequence length="193" mass="22512">MYVLSQAGRPADRWPKATARPMKPAGPTLTARPGLLDIDNALNKVPEHLAVEERRRYTESKAFGLFSKVEFCLITGLKFGELPDTSTYDTVENGIHQRYFDGRYKVEYAELKAVLRIDIFSEQYDAVKLCLLYMLNWILMGLDEREKVPVWQFRLVEDLDAFDAFPWGAHVYRWSIYGFKHALDGRHRRFEQC</sequence>
<dbReference type="AlphaFoldDB" id="A0AAD5ICQ2"/>
<evidence type="ECO:0000313" key="4">
    <source>
        <dbReference type="Proteomes" id="UP001064489"/>
    </source>
</evidence>
<accession>A0AAD5ICQ2</accession>
<gene>
    <name evidence="3" type="ORF">LWI28_003283</name>
</gene>
<name>A0AAD5ICQ2_ACENE</name>
<protein>
    <recommendedName>
        <fullName evidence="2">DUF1985 domain-containing protein</fullName>
    </recommendedName>
</protein>
<comment type="caution">
    <text evidence="3">The sequence shown here is derived from an EMBL/GenBank/DDBJ whole genome shotgun (WGS) entry which is preliminary data.</text>
</comment>
<evidence type="ECO:0000256" key="1">
    <source>
        <dbReference type="SAM" id="MobiDB-lite"/>
    </source>
</evidence>